<evidence type="ECO:0000256" key="2">
    <source>
        <dbReference type="ARBA" id="ARBA00022730"/>
    </source>
</evidence>
<proteinExistence type="inferred from homology"/>
<reference evidence="10 11" key="1">
    <citation type="journal article" date="2016" name="Nat. Commun.">
        <title>Thousands of microbial genomes shed light on interconnected biogeochemical processes in an aquifer system.</title>
        <authorList>
            <person name="Anantharaman K."/>
            <person name="Brown C.T."/>
            <person name="Hug L.A."/>
            <person name="Sharon I."/>
            <person name="Castelle C.J."/>
            <person name="Probst A.J."/>
            <person name="Thomas B.C."/>
            <person name="Singh A."/>
            <person name="Wilkins M.J."/>
            <person name="Karaoz U."/>
            <person name="Brodie E.L."/>
            <person name="Williams K.H."/>
            <person name="Hubbard S.S."/>
            <person name="Banfield J.F."/>
        </authorList>
    </citation>
    <scope>NUCLEOTIDE SEQUENCE [LARGE SCALE GENOMIC DNA]</scope>
</reference>
<evidence type="ECO:0000256" key="7">
    <source>
        <dbReference type="HAMAP-Rule" id="MF_00531"/>
    </source>
</evidence>
<feature type="region of interest" description="Disordered" evidence="9">
    <location>
        <begin position="84"/>
        <end position="122"/>
    </location>
</feature>
<evidence type="ECO:0000256" key="9">
    <source>
        <dbReference type="SAM" id="MobiDB-lite"/>
    </source>
</evidence>
<dbReference type="PROSITE" id="PS00323">
    <property type="entry name" value="RIBOSOMAL_S19"/>
    <property type="match status" value="1"/>
</dbReference>
<dbReference type="PANTHER" id="PTHR11880">
    <property type="entry name" value="RIBOSOMAL PROTEIN S19P FAMILY MEMBER"/>
    <property type="match status" value="1"/>
</dbReference>
<dbReference type="AlphaFoldDB" id="A0A1F6EDV7"/>
<dbReference type="GO" id="GO:0015935">
    <property type="term" value="C:small ribosomal subunit"/>
    <property type="evidence" value="ECO:0007669"/>
    <property type="project" value="InterPro"/>
</dbReference>
<dbReference type="InterPro" id="IPR002222">
    <property type="entry name" value="Ribosomal_uS19"/>
</dbReference>
<keyword evidence="5 7" id="KW-0687">Ribonucleoprotein</keyword>
<evidence type="ECO:0000256" key="3">
    <source>
        <dbReference type="ARBA" id="ARBA00022884"/>
    </source>
</evidence>
<gene>
    <name evidence="7" type="primary">rpsS</name>
    <name evidence="10" type="ORF">A3A35_01435</name>
</gene>
<dbReference type="InterPro" id="IPR023575">
    <property type="entry name" value="Ribosomal_uS19_SF"/>
</dbReference>
<dbReference type="InterPro" id="IPR020934">
    <property type="entry name" value="Ribosomal_uS19_CS"/>
</dbReference>
<dbReference type="InterPro" id="IPR005732">
    <property type="entry name" value="Ribosomal_uS19_bac-type"/>
</dbReference>
<dbReference type="GO" id="GO:0019843">
    <property type="term" value="F:rRNA binding"/>
    <property type="evidence" value="ECO:0007669"/>
    <property type="project" value="UniProtKB-UniRule"/>
</dbReference>
<dbReference type="Gene3D" id="3.30.860.10">
    <property type="entry name" value="30s Ribosomal Protein S19, Chain A"/>
    <property type="match status" value="1"/>
</dbReference>
<accession>A0A1F6EDV7</accession>
<evidence type="ECO:0000313" key="11">
    <source>
        <dbReference type="Proteomes" id="UP000179115"/>
    </source>
</evidence>
<dbReference type="PRINTS" id="PR00975">
    <property type="entry name" value="RIBOSOMALS19"/>
</dbReference>
<dbReference type="PANTHER" id="PTHR11880:SF8">
    <property type="entry name" value="SMALL RIBOSOMAL SUBUNIT PROTEIN US19M"/>
    <property type="match status" value="1"/>
</dbReference>
<dbReference type="GO" id="GO:0000028">
    <property type="term" value="P:ribosomal small subunit assembly"/>
    <property type="evidence" value="ECO:0007669"/>
    <property type="project" value="TreeGrafter"/>
</dbReference>
<protein>
    <recommendedName>
        <fullName evidence="6 7">Small ribosomal subunit protein uS19</fullName>
    </recommendedName>
</protein>
<keyword evidence="3 7" id="KW-0694">RNA-binding</keyword>
<feature type="compositionally biased region" description="Basic and acidic residues" evidence="9">
    <location>
        <begin position="87"/>
        <end position="98"/>
    </location>
</feature>
<evidence type="ECO:0000256" key="8">
    <source>
        <dbReference type="RuleBase" id="RU003485"/>
    </source>
</evidence>
<dbReference type="EMBL" id="MFLV01000023">
    <property type="protein sequence ID" value="OGG71392.1"/>
    <property type="molecule type" value="Genomic_DNA"/>
</dbReference>
<dbReference type="SUPFAM" id="SSF54570">
    <property type="entry name" value="Ribosomal protein S19"/>
    <property type="match status" value="1"/>
</dbReference>
<keyword evidence="4 7" id="KW-0689">Ribosomal protein</keyword>
<dbReference type="GO" id="GO:0003735">
    <property type="term" value="F:structural constituent of ribosome"/>
    <property type="evidence" value="ECO:0007669"/>
    <property type="project" value="InterPro"/>
</dbReference>
<dbReference type="GO" id="GO:0006412">
    <property type="term" value="P:translation"/>
    <property type="evidence" value="ECO:0007669"/>
    <property type="project" value="UniProtKB-UniRule"/>
</dbReference>
<comment type="caution">
    <text evidence="10">The sequence shown here is derived from an EMBL/GenBank/DDBJ whole genome shotgun (WGS) entry which is preliminary data.</text>
</comment>
<dbReference type="NCBIfam" id="TIGR01050">
    <property type="entry name" value="rpsS_bact"/>
    <property type="match status" value="1"/>
</dbReference>
<evidence type="ECO:0000313" key="10">
    <source>
        <dbReference type="EMBL" id="OGG71392.1"/>
    </source>
</evidence>
<dbReference type="Pfam" id="PF00203">
    <property type="entry name" value="Ribosomal_S19"/>
    <property type="match status" value="1"/>
</dbReference>
<comment type="function">
    <text evidence="7">Protein S19 forms a complex with S13 that binds strongly to the 16S ribosomal RNA.</text>
</comment>
<keyword evidence="2 7" id="KW-0699">rRNA-binding</keyword>
<organism evidence="10 11">
    <name type="scientific">Candidatus Kaiserbacteria bacterium RIFCSPLOWO2_01_FULL_51_21</name>
    <dbReference type="NCBI Taxonomy" id="1798508"/>
    <lineage>
        <taxon>Bacteria</taxon>
        <taxon>Candidatus Kaiseribacteriota</taxon>
    </lineage>
</organism>
<evidence type="ECO:0000256" key="6">
    <source>
        <dbReference type="ARBA" id="ARBA00035163"/>
    </source>
</evidence>
<comment type="similarity">
    <text evidence="1 7 8">Belongs to the universal ribosomal protein uS19 family.</text>
</comment>
<dbReference type="HAMAP" id="MF_00531">
    <property type="entry name" value="Ribosomal_uS19"/>
    <property type="match status" value="1"/>
</dbReference>
<dbReference type="STRING" id="1798508.A3A35_01435"/>
<dbReference type="GO" id="GO:0005737">
    <property type="term" value="C:cytoplasm"/>
    <property type="evidence" value="ECO:0007669"/>
    <property type="project" value="UniProtKB-ARBA"/>
</dbReference>
<sequence>MARSLIKGPYVDETLLKKIAGKRPSEKAGVIKTWARRSQIAPEMVGFTFGVYNGKVHVDVFVTEDMVGHRLGEFSPTKKFLRHGGKMQKELEEKRKQAEIASAQAAKAATTEGTTAPPAGKK</sequence>
<evidence type="ECO:0000256" key="5">
    <source>
        <dbReference type="ARBA" id="ARBA00023274"/>
    </source>
</evidence>
<dbReference type="Proteomes" id="UP000179115">
    <property type="component" value="Unassembled WGS sequence"/>
</dbReference>
<evidence type="ECO:0000256" key="1">
    <source>
        <dbReference type="ARBA" id="ARBA00007345"/>
    </source>
</evidence>
<name>A0A1F6EDV7_9BACT</name>
<evidence type="ECO:0000256" key="4">
    <source>
        <dbReference type="ARBA" id="ARBA00022980"/>
    </source>
</evidence>
<dbReference type="FunFam" id="3.30.860.10:FF:000001">
    <property type="entry name" value="30S ribosomal protein S19"/>
    <property type="match status" value="1"/>
</dbReference>
<feature type="compositionally biased region" description="Low complexity" evidence="9">
    <location>
        <begin position="99"/>
        <end position="122"/>
    </location>
</feature>